<keyword evidence="4" id="KW-1185">Reference proteome</keyword>
<evidence type="ECO:0000313" key="4">
    <source>
        <dbReference type="Proteomes" id="UP000193811"/>
    </source>
</evidence>
<proteinExistence type="predicted"/>
<dbReference type="AlphaFoldDB" id="A0A0U1DKJ6"/>
<dbReference type="Proteomes" id="UP000182227">
    <property type="component" value="Unassembled WGS sequence"/>
</dbReference>
<dbReference type="EMBL" id="CTEF01000002">
    <property type="protein sequence ID" value="CQD16642.1"/>
    <property type="molecule type" value="Genomic_DNA"/>
</dbReference>
<dbReference type="Proteomes" id="UP000193811">
    <property type="component" value="Unassembled WGS sequence"/>
</dbReference>
<sequence length="70" mass="7374">MRFCAPNKARGFWAELLMAECGSQQPGASMPTAMSMPPQRTLDQVPTAKQGLPLSLIGDSVTLIAKAGVV</sequence>
<gene>
    <name evidence="2" type="ORF">AWB98_20670</name>
    <name evidence="1" type="ORF">BN970_03552</name>
</gene>
<reference evidence="1 3" key="1">
    <citation type="submission" date="2015-03" db="EMBL/GenBank/DDBJ databases">
        <authorList>
            <person name="Murphy D."/>
        </authorList>
    </citation>
    <scope>NUCLEOTIDE SEQUENCE [LARGE SCALE GENOMIC DNA]</scope>
    <source>
        <strain evidence="1 3">D16</strain>
    </source>
</reference>
<reference evidence="2 4" key="2">
    <citation type="submission" date="2016-01" db="EMBL/GenBank/DDBJ databases">
        <title>The new phylogeny of the genus Mycobacterium.</title>
        <authorList>
            <person name="Tarcisio F."/>
            <person name="Conor M."/>
            <person name="Antonella G."/>
            <person name="Elisabetta G."/>
            <person name="Giulia F.S."/>
            <person name="Sara T."/>
            <person name="Anna F."/>
            <person name="Clotilde B."/>
            <person name="Roberto B."/>
            <person name="Veronica D.S."/>
            <person name="Fabio R."/>
            <person name="Monica P."/>
            <person name="Olivier J."/>
            <person name="Enrico T."/>
            <person name="Nicola S."/>
        </authorList>
    </citation>
    <scope>NUCLEOTIDE SEQUENCE [LARGE SCALE GENOMIC DNA]</scope>
    <source>
        <strain evidence="2 4">CCUG 50187</strain>
    </source>
</reference>
<dbReference type="EMBL" id="LQOP01000020">
    <property type="protein sequence ID" value="ORV24657.1"/>
    <property type="molecule type" value="Genomic_DNA"/>
</dbReference>
<name>A0A0U1DKJ6_9MYCO</name>
<evidence type="ECO:0000313" key="2">
    <source>
        <dbReference type="EMBL" id="ORV24657.1"/>
    </source>
</evidence>
<evidence type="ECO:0000313" key="1">
    <source>
        <dbReference type="EMBL" id="CQD16642.1"/>
    </source>
</evidence>
<evidence type="ECO:0000313" key="3">
    <source>
        <dbReference type="Proteomes" id="UP000182227"/>
    </source>
</evidence>
<protein>
    <submittedName>
        <fullName evidence="1">Uncharacterized protein</fullName>
    </submittedName>
</protein>
<organism evidence="1 3">
    <name type="scientific">Mycolicibacterium conceptionense</name>
    <dbReference type="NCBI Taxonomy" id="451644"/>
    <lineage>
        <taxon>Bacteria</taxon>
        <taxon>Bacillati</taxon>
        <taxon>Actinomycetota</taxon>
        <taxon>Actinomycetes</taxon>
        <taxon>Mycobacteriales</taxon>
        <taxon>Mycobacteriaceae</taxon>
        <taxon>Mycolicibacterium</taxon>
    </lineage>
</organism>
<accession>A0A0U1DKJ6</accession>